<accession>V5Q8R0</accession>
<reference evidence="2 3" key="1">
    <citation type="journal article" date="2014" name="J. Bacteriol.">
        <title>Characterization of novel virulent broad-host-range phages of Xylella fastidiosa and Xanthomonas.</title>
        <authorList>
            <person name="Ahern S.J."/>
            <person name="Das M."/>
            <person name="Bhowmick T.S."/>
            <person name="Young R."/>
            <person name="Gonzalez C.F."/>
        </authorList>
    </citation>
    <scope>NUCLEOTIDE SEQUENCE [LARGE SCALE GENOMIC DNA]</scope>
</reference>
<feature type="compositionally biased region" description="Pro residues" evidence="1">
    <location>
        <begin position="66"/>
        <end position="80"/>
    </location>
</feature>
<dbReference type="GeneID" id="17778245"/>
<keyword evidence="3" id="KW-1185">Reference proteome</keyword>
<protein>
    <submittedName>
        <fullName evidence="2">Scaffold protein</fullName>
    </submittedName>
</protein>
<feature type="region of interest" description="Disordered" evidence="1">
    <location>
        <begin position="1"/>
        <end position="88"/>
    </location>
</feature>
<proteinExistence type="predicted"/>
<feature type="compositionally biased region" description="Low complexity" evidence="1">
    <location>
        <begin position="37"/>
        <end position="65"/>
    </location>
</feature>
<dbReference type="RefSeq" id="YP_008859418.1">
    <property type="nucleotide sequence ID" value="NC_022987.1"/>
</dbReference>
<organism evidence="2 3">
    <name type="scientific">Xylella phage Prado</name>
    <dbReference type="NCBI Taxonomy" id="1415146"/>
    <lineage>
        <taxon>Viruses</taxon>
        <taxon>Duplodnaviria</taxon>
        <taxon>Heunggongvirae</taxon>
        <taxon>Uroviricota</taxon>
        <taxon>Caudoviricetes</taxon>
        <taxon>Autographivirales</taxon>
        <taxon>Autonotataviridae</taxon>
        <taxon>Gujervirinae</taxon>
        <taxon>Pradovirus</taxon>
        <taxon>Pradovirus prado</taxon>
    </lineage>
</organism>
<gene>
    <name evidence="2" type="ORF">Prado_33</name>
</gene>
<dbReference type="EMBL" id="KF626667">
    <property type="protein sequence ID" value="AHB12181.1"/>
    <property type="molecule type" value="Genomic_DNA"/>
</dbReference>
<name>V5Q8R0_9CAUD</name>
<evidence type="ECO:0000313" key="2">
    <source>
        <dbReference type="EMBL" id="AHB12181.1"/>
    </source>
</evidence>
<evidence type="ECO:0000313" key="3">
    <source>
        <dbReference type="Proteomes" id="UP000018623"/>
    </source>
</evidence>
<sequence length="283" mass="28986">MSQNAPPGGGPNANVIVSTAQPNGNQPPAADDPIKVQPNQPAAPAQPQAPAAPAAADPNALNLEPAPQPQAPAPSAPQAPAPAELPDYGDNGLNIAADYFVNTLGLDINSRELTEAAKGNFHLLEAKIEVLGDKAKGAGPILALAKDSVSRIAAAADAKHKETVTKVHEAVGGEANWKAVQQYARTNLPADQLKQASEALSSGGLAAVAMARHLLSLASSNPNVSVQGQPATNPAAVSESLQGVAPLTREQYRAEYRKLVDKLGISGAAKSDELKALNARVIH</sequence>
<feature type="compositionally biased region" description="Polar residues" evidence="1">
    <location>
        <begin position="15"/>
        <end position="26"/>
    </location>
</feature>
<dbReference type="KEGG" id="vg:17778245"/>
<dbReference type="Proteomes" id="UP000018623">
    <property type="component" value="Segment"/>
</dbReference>
<evidence type="ECO:0000256" key="1">
    <source>
        <dbReference type="SAM" id="MobiDB-lite"/>
    </source>
</evidence>